<proteinExistence type="predicted"/>
<name>A0A2G3PFP9_WILMA</name>
<dbReference type="EMBL" id="PEBD01000012">
    <property type="protein sequence ID" value="PHV64631.1"/>
    <property type="molecule type" value="Genomic_DNA"/>
</dbReference>
<feature type="domain" description="Helix-turn-helix" evidence="1">
    <location>
        <begin position="35"/>
        <end position="79"/>
    </location>
</feature>
<dbReference type="InterPro" id="IPR009061">
    <property type="entry name" value="DNA-bd_dom_put_sf"/>
</dbReference>
<gene>
    <name evidence="2" type="ORF">CSW57_22800</name>
</gene>
<accession>A0A2G3PFP9</accession>
<dbReference type="AlphaFoldDB" id="A0A2G3PFP9"/>
<dbReference type="Pfam" id="PF12728">
    <property type="entry name" value="HTH_17"/>
    <property type="match status" value="1"/>
</dbReference>
<dbReference type="Proteomes" id="UP000225108">
    <property type="component" value="Unassembled WGS sequence"/>
</dbReference>
<evidence type="ECO:0000259" key="1">
    <source>
        <dbReference type="Pfam" id="PF12728"/>
    </source>
</evidence>
<organism evidence="2 3">
    <name type="scientific">Williamsia marianensis</name>
    <dbReference type="NCBI Taxonomy" id="85044"/>
    <lineage>
        <taxon>Bacteria</taxon>
        <taxon>Bacillati</taxon>
        <taxon>Actinomycetota</taxon>
        <taxon>Actinomycetes</taxon>
        <taxon>Mycobacteriales</taxon>
        <taxon>Nocardiaceae</taxon>
        <taxon>Williamsia</taxon>
    </lineage>
</organism>
<dbReference type="SUPFAM" id="SSF46955">
    <property type="entry name" value="Putative DNA-binding domain"/>
    <property type="match status" value="1"/>
</dbReference>
<comment type="caution">
    <text evidence="2">The sequence shown here is derived from an EMBL/GenBank/DDBJ whole genome shotgun (WGS) entry which is preliminary data.</text>
</comment>
<evidence type="ECO:0000313" key="2">
    <source>
        <dbReference type="EMBL" id="PHV64631.1"/>
    </source>
</evidence>
<reference evidence="2 3" key="1">
    <citation type="submission" date="2017-10" db="EMBL/GenBank/DDBJ databases">
        <title>The draft genome sequence of Williamsia sp. BULT 1.1 isolated from the semi-arid grassland soils from South Africa.</title>
        <authorList>
            <person name="Kabwe M.H."/>
            <person name="Govender N."/>
            <person name="Mutseka Lunga P."/>
            <person name="Vikram S."/>
            <person name="Makhalanyane T.P."/>
        </authorList>
    </citation>
    <scope>NUCLEOTIDE SEQUENCE [LARGE SCALE GENOMIC DNA]</scope>
    <source>
        <strain evidence="2 3">BULT 1.1</strain>
    </source>
</reference>
<dbReference type="InterPro" id="IPR041657">
    <property type="entry name" value="HTH_17"/>
</dbReference>
<sequence>MCLYTCGSKLVRLHLCPLSGDHIKSRLGVNSVDKLTLKQAAERTGFSVEHLRRLAKSGDLPASRRGKRLIVVDQADLAALDKPL</sequence>
<protein>
    <recommendedName>
        <fullName evidence="1">Helix-turn-helix domain-containing protein</fullName>
    </recommendedName>
</protein>
<evidence type="ECO:0000313" key="3">
    <source>
        <dbReference type="Proteomes" id="UP000225108"/>
    </source>
</evidence>